<proteinExistence type="predicted"/>
<organism evidence="2 3">
    <name type="scientific">Rhodococcus jostii (strain RHA1)</name>
    <dbReference type="NCBI Taxonomy" id="101510"/>
    <lineage>
        <taxon>Bacteria</taxon>
        <taxon>Bacillati</taxon>
        <taxon>Actinomycetota</taxon>
        <taxon>Actinomycetes</taxon>
        <taxon>Mycobacteriales</taxon>
        <taxon>Nocardiaceae</taxon>
        <taxon>Rhodococcus</taxon>
    </lineage>
</organism>
<dbReference type="EMBL" id="CP000431">
    <property type="protein sequence ID" value="ABG93358.1"/>
    <property type="molecule type" value="Genomic_DNA"/>
</dbReference>
<evidence type="ECO:0000313" key="3">
    <source>
        <dbReference type="Proteomes" id="UP000008710"/>
    </source>
</evidence>
<accession>Q0SGH8</accession>
<protein>
    <submittedName>
        <fullName evidence="2">Uncharacterized protein</fullName>
    </submittedName>
</protein>
<dbReference type="HOGENOM" id="CLU_2221164_0_0_11"/>
<dbReference type="KEGG" id="rha:RHA1_ro01545"/>
<dbReference type="Proteomes" id="UP000008710">
    <property type="component" value="Chromosome"/>
</dbReference>
<evidence type="ECO:0000313" key="2">
    <source>
        <dbReference type="EMBL" id="ABG93358.1"/>
    </source>
</evidence>
<evidence type="ECO:0000256" key="1">
    <source>
        <dbReference type="SAM" id="MobiDB-lite"/>
    </source>
</evidence>
<feature type="compositionally biased region" description="Basic and acidic residues" evidence="1">
    <location>
        <begin position="46"/>
        <end position="60"/>
    </location>
</feature>
<name>Q0SGH8_RHOJR</name>
<feature type="region of interest" description="Disordered" evidence="1">
    <location>
        <begin position="43"/>
        <end position="106"/>
    </location>
</feature>
<dbReference type="eggNOG" id="COG2801">
    <property type="taxonomic scope" value="Bacteria"/>
</dbReference>
<sequence>MLLLNQIWVLQSQLTNSFYLPQKLVSKERDGAKVIKKYEIATTPHRCADQHEAVTGEDKQSSPTDTPDQPHRRPTSDTGIDHRAHRPRHRPEHTNERSRCHGGISG</sequence>
<feature type="compositionally biased region" description="Basic and acidic residues" evidence="1">
    <location>
        <begin position="68"/>
        <end position="82"/>
    </location>
</feature>
<dbReference type="AlphaFoldDB" id="Q0SGH8"/>
<gene>
    <name evidence="2" type="ordered locus">RHA1_ro01545</name>
</gene>
<reference evidence="3" key="1">
    <citation type="journal article" date="2006" name="Proc. Natl. Acad. Sci. U.S.A.">
        <title>The complete genome of Rhodococcus sp. RHA1 provides insights into a catabolic powerhouse.</title>
        <authorList>
            <person name="McLeod M.P."/>
            <person name="Warren R.L."/>
            <person name="Hsiao W.W.L."/>
            <person name="Araki N."/>
            <person name="Myhre M."/>
            <person name="Fernandes C."/>
            <person name="Miyazawa D."/>
            <person name="Wong W."/>
            <person name="Lillquist A.L."/>
            <person name="Wang D."/>
            <person name="Dosanjh M."/>
            <person name="Hara H."/>
            <person name="Petrescu A."/>
            <person name="Morin R.D."/>
            <person name="Yang G."/>
            <person name="Stott J.M."/>
            <person name="Schein J.E."/>
            <person name="Shin H."/>
            <person name="Smailus D."/>
            <person name="Siddiqui A.S."/>
            <person name="Marra M.A."/>
            <person name="Jones S.J.M."/>
            <person name="Holt R."/>
            <person name="Brinkman F.S.L."/>
            <person name="Miyauchi K."/>
            <person name="Fukuda M."/>
            <person name="Davies J.E."/>
            <person name="Mohn W.W."/>
            <person name="Eltis L.D."/>
        </authorList>
    </citation>
    <scope>NUCLEOTIDE SEQUENCE [LARGE SCALE GENOMIC DNA]</scope>
    <source>
        <strain evidence="3">RHA1</strain>
    </source>
</reference>